<dbReference type="PANTHER" id="PTHR11624:SF96">
    <property type="entry name" value="PYRUVATE DEHYDROGENASE E1 COMPONENT SUBUNIT BETA, MITOCHONDRIAL"/>
    <property type="match status" value="1"/>
</dbReference>
<evidence type="ECO:0000256" key="3">
    <source>
        <dbReference type="ARBA" id="ARBA00023052"/>
    </source>
</evidence>
<keyword evidence="3 4" id="KW-0786">Thiamine pyrophosphate</keyword>
<dbReference type="AlphaFoldDB" id="A0A8X7WBA9"/>
<gene>
    <name evidence="5" type="ORF">Bca52824_009524</name>
</gene>
<dbReference type="GO" id="GO:0006086">
    <property type="term" value="P:pyruvate decarboxylation to acetyl-CoA"/>
    <property type="evidence" value="ECO:0007669"/>
    <property type="project" value="InterPro"/>
</dbReference>
<protein>
    <recommendedName>
        <fullName evidence="4">Pyruvate dehydrogenase E1 component subunit beta</fullName>
        <ecNumber evidence="4">1.2.4.1</ecNumber>
    </recommendedName>
</protein>
<dbReference type="EC" id="1.2.4.1" evidence="4"/>
<comment type="catalytic activity">
    <reaction evidence="4">
        <text>N(6)-[(R)-lipoyl]-L-lysyl-[protein] + pyruvate + H(+) = N(6)-[(R)-S(8)-acetyldihydrolipoyl]-L-lysyl-[protein] + CO2</text>
        <dbReference type="Rhea" id="RHEA:19189"/>
        <dbReference type="Rhea" id="RHEA-COMP:10474"/>
        <dbReference type="Rhea" id="RHEA-COMP:10478"/>
        <dbReference type="ChEBI" id="CHEBI:15361"/>
        <dbReference type="ChEBI" id="CHEBI:15378"/>
        <dbReference type="ChEBI" id="CHEBI:16526"/>
        <dbReference type="ChEBI" id="CHEBI:83099"/>
        <dbReference type="ChEBI" id="CHEBI:83111"/>
        <dbReference type="EC" id="1.2.4.1"/>
    </reaction>
</comment>
<dbReference type="OrthoDB" id="10266385at2759"/>
<comment type="function">
    <text evidence="4">The pyruvate dehydrogenase complex catalyzes the overall conversion of pyruvate to acetyl-CoA and CO2.</text>
</comment>
<evidence type="ECO:0000256" key="4">
    <source>
        <dbReference type="RuleBase" id="RU364074"/>
    </source>
</evidence>
<evidence type="ECO:0000256" key="2">
    <source>
        <dbReference type="ARBA" id="ARBA00023002"/>
    </source>
</evidence>
<evidence type="ECO:0000313" key="5">
    <source>
        <dbReference type="EMBL" id="KAG2326796.1"/>
    </source>
</evidence>
<dbReference type="InterPro" id="IPR027110">
    <property type="entry name" value="PDHB_mito-type"/>
</dbReference>
<accession>A0A8X7WBA9</accession>
<name>A0A8X7WBA9_BRACI</name>
<keyword evidence="4" id="KW-0670">Pyruvate</keyword>
<dbReference type="Proteomes" id="UP000886595">
    <property type="component" value="Unassembled WGS sequence"/>
</dbReference>
<evidence type="ECO:0000313" key="6">
    <source>
        <dbReference type="Proteomes" id="UP000886595"/>
    </source>
</evidence>
<dbReference type="Gene3D" id="3.40.50.920">
    <property type="match status" value="1"/>
</dbReference>
<keyword evidence="6" id="KW-1185">Reference proteome</keyword>
<comment type="caution">
    <text evidence="5">The sequence shown here is derived from an EMBL/GenBank/DDBJ whole genome shotgun (WGS) entry which is preliminary data.</text>
</comment>
<dbReference type="PANTHER" id="PTHR11624">
    <property type="entry name" value="DEHYDROGENASE RELATED"/>
    <property type="match status" value="1"/>
</dbReference>
<comment type="cofactor">
    <cofactor evidence="1 4">
        <name>thiamine diphosphate</name>
        <dbReference type="ChEBI" id="CHEBI:58937"/>
    </cofactor>
</comment>
<dbReference type="InterPro" id="IPR009014">
    <property type="entry name" value="Transketo_C/PFOR_II"/>
</dbReference>
<dbReference type="EMBL" id="JAAMPC010000002">
    <property type="protein sequence ID" value="KAG2326796.1"/>
    <property type="molecule type" value="Genomic_DNA"/>
</dbReference>
<reference evidence="5 6" key="1">
    <citation type="submission" date="2020-02" db="EMBL/GenBank/DDBJ databases">
        <authorList>
            <person name="Ma Q."/>
            <person name="Huang Y."/>
            <person name="Song X."/>
            <person name="Pei D."/>
        </authorList>
    </citation>
    <scope>NUCLEOTIDE SEQUENCE [LARGE SCALE GENOMIC DNA]</scope>
    <source>
        <strain evidence="5">Sxm20200214</strain>
        <tissue evidence="5">Leaf</tissue>
    </source>
</reference>
<organism evidence="5 6">
    <name type="scientific">Brassica carinata</name>
    <name type="common">Ethiopian mustard</name>
    <name type="synonym">Abyssinian cabbage</name>
    <dbReference type="NCBI Taxonomy" id="52824"/>
    <lineage>
        <taxon>Eukaryota</taxon>
        <taxon>Viridiplantae</taxon>
        <taxon>Streptophyta</taxon>
        <taxon>Embryophyta</taxon>
        <taxon>Tracheophyta</taxon>
        <taxon>Spermatophyta</taxon>
        <taxon>Magnoliopsida</taxon>
        <taxon>eudicotyledons</taxon>
        <taxon>Gunneridae</taxon>
        <taxon>Pentapetalae</taxon>
        <taxon>rosids</taxon>
        <taxon>malvids</taxon>
        <taxon>Brassicales</taxon>
        <taxon>Brassicaceae</taxon>
        <taxon>Brassiceae</taxon>
        <taxon>Brassica</taxon>
    </lineage>
</organism>
<dbReference type="GO" id="GO:0004739">
    <property type="term" value="F:pyruvate dehydrogenase (acetyl-transferring) activity"/>
    <property type="evidence" value="ECO:0007669"/>
    <property type="project" value="UniProtKB-UniRule"/>
</dbReference>
<proteinExistence type="predicted"/>
<dbReference type="SUPFAM" id="SSF52922">
    <property type="entry name" value="TK C-terminal domain-like"/>
    <property type="match status" value="1"/>
</dbReference>
<sequence>MIMRGKRYRSDGINSFGSSLIARPSFSAVDTKRRSDEEDGQCCHELHLIQVWVSSPEVIEIRSLKPFDLYTIGNSVKKTHRALIDVPTPYAGTLEEWTVVQPAQIVTAVEQLCQ</sequence>
<evidence type="ECO:0000256" key="1">
    <source>
        <dbReference type="ARBA" id="ARBA00001964"/>
    </source>
</evidence>
<keyword evidence="2 4" id="KW-0560">Oxidoreductase</keyword>